<accession>A0A7S4USG7</accession>
<dbReference type="AlphaFoldDB" id="A0A7S4USG7"/>
<organism evidence="1">
    <name type="scientific">Alexandrium monilatum</name>
    <dbReference type="NCBI Taxonomy" id="311494"/>
    <lineage>
        <taxon>Eukaryota</taxon>
        <taxon>Sar</taxon>
        <taxon>Alveolata</taxon>
        <taxon>Dinophyceae</taxon>
        <taxon>Gonyaulacales</taxon>
        <taxon>Pyrocystaceae</taxon>
        <taxon>Alexandrium</taxon>
    </lineage>
</organism>
<reference evidence="1" key="1">
    <citation type="submission" date="2021-01" db="EMBL/GenBank/DDBJ databases">
        <authorList>
            <person name="Corre E."/>
            <person name="Pelletier E."/>
            <person name="Niang G."/>
            <person name="Scheremetjew M."/>
            <person name="Finn R."/>
            <person name="Kale V."/>
            <person name="Holt S."/>
            <person name="Cochrane G."/>
            <person name="Meng A."/>
            <person name="Brown T."/>
            <person name="Cohen L."/>
        </authorList>
    </citation>
    <scope>NUCLEOTIDE SEQUENCE</scope>
    <source>
        <strain evidence="1">CCMP3105</strain>
    </source>
</reference>
<evidence type="ECO:0000313" key="1">
    <source>
        <dbReference type="EMBL" id="CAE4569492.1"/>
    </source>
</evidence>
<protein>
    <submittedName>
        <fullName evidence="1">Uncharacterized protein</fullName>
    </submittedName>
</protein>
<name>A0A7S4USG7_9DINO</name>
<dbReference type="EMBL" id="HBNR01014089">
    <property type="protein sequence ID" value="CAE4569492.1"/>
    <property type="molecule type" value="Transcribed_RNA"/>
</dbReference>
<proteinExistence type="predicted"/>
<sequence>MDSPASSHLEELLRNQLELGIALEAANELLCQAIPELSEATTRCCRKAEELFEATASAVQGHAESAEQVIALMQRAGPSADREPYGEVEGLAASGQKTHAAYERLAKEVDSIVIRLSFTETGVRAPPLEAARSRCVAREELVGTDLGDRLPSWDDGLCEARSNSLASTAATEEEEACASADTEGAQAATARVQQGREAAEEDAEQDSSLLLLALDKAQQAGHAAHGCCSALASLCTLMRKQLLMRENVQCLLDSCARSPALRRRLQQRLDEHEALWEALAVSCRQYCNDHGEAAKAPPPACH</sequence>
<gene>
    <name evidence="1" type="ORF">AMON00008_LOCUS9111</name>
</gene>